<proteinExistence type="predicted"/>
<dbReference type="InterPro" id="IPR016181">
    <property type="entry name" value="Acyl_CoA_acyltransferase"/>
</dbReference>
<evidence type="ECO:0000313" key="3">
    <source>
        <dbReference type="Proteomes" id="UP000050482"/>
    </source>
</evidence>
<dbReference type="OrthoDB" id="2350893at2"/>
<organism evidence="2 3">
    <name type="scientific">Alicyclobacillus ferrooxydans</name>
    <dbReference type="NCBI Taxonomy" id="471514"/>
    <lineage>
        <taxon>Bacteria</taxon>
        <taxon>Bacillati</taxon>
        <taxon>Bacillota</taxon>
        <taxon>Bacilli</taxon>
        <taxon>Bacillales</taxon>
        <taxon>Alicyclobacillaceae</taxon>
        <taxon>Alicyclobacillus</taxon>
    </lineage>
</organism>
<dbReference type="CDD" id="cd04301">
    <property type="entry name" value="NAT_SF"/>
    <property type="match status" value="1"/>
</dbReference>
<dbReference type="AlphaFoldDB" id="A0A0P9CUU8"/>
<dbReference type="Pfam" id="PF00583">
    <property type="entry name" value="Acetyltransf_1"/>
    <property type="match status" value="1"/>
</dbReference>
<dbReference type="PROSITE" id="PS51186">
    <property type="entry name" value="GNAT"/>
    <property type="match status" value="1"/>
</dbReference>
<comment type="caution">
    <text evidence="2">The sequence shown here is derived from an EMBL/GenBank/DDBJ whole genome shotgun (WGS) entry which is preliminary data.</text>
</comment>
<reference evidence="2 3" key="1">
    <citation type="submission" date="2015-09" db="EMBL/GenBank/DDBJ databases">
        <title>Draft genome sequence of Alicyclobacillus ferrooxydans DSM 22381.</title>
        <authorList>
            <person name="Hemp J."/>
        </authorList>
    </citation>
    <scope>NUCLEOTIDE SEQUENCE [LARGE SCALE GENOMIC DNA]</scope>
    <source>
        <strain evidence="2 3">TC-34</strain>
    </source>
</reference>
<sequence length="270" mass="30029">MELSLNIELARKLEGDLLAGNKELMQVWNEIDHKSELKVLELENISAVYGGPDCPINEAVGLGMYGPVQEEIIEAIEEFYRSNNHDTEIRVCPLAHESLVELTRKRGYVLSGFSYRWILTLESWTSPLMVPDSRTRLAMPQDEDNWSKAVASGFADQDNMSETTDLTLEHAFFRMKSSIPFIAEEKGKVAAGGVLALSDDVASLFATSTLPSYRGRGLQTGLLDSRLRYAKDRGARIATIETDPGSGSQRNVERVGFQLADVTAELVKHY</sequence>
<name>A0A0P9CUU8_9BACL</name>
<dbReference type="EMBL" id="LJCO01000048">
    <property type="protein sequence ID" value="KPV43480.1"/>
    <property type="molecule type" value="Genomic_DNA"/>
</dbReference>
<evidence type="ECO:0000313" key="2">
    <source>
        <dbReference type="EMBL" id="KPV43480.1"/>
    </source>
</evidence>
<protein>
    <recommendedName>
        <fullName evidence="1">N-acetyltransferase domain-containing protein</fullName>
    </recommendedName>
</protein>
<dbReference type="GO" id="GO:0016747">
    <property type="term" value="F:acyltransferase activity, transferring groups other than amino-acyl groups"/>
    <property type="evidence" value="ECO:0007669"/>
    <property type="project" value="InterPro"/>
</dbReference>
<dbReference type="RefSeq" id="WP_054969336.1">
    <property type="nucleotide sequence ID" value="NZ_LJCO01000048.1"/>
</dbReference>
<dbReference type="InterPro" id="IPR000182">
    <property type="entry name" value="GNAT_dom"/>
</dbReference>
<dbReference type="PATRIC" id="fig|471514.4.peg.702"/>
<gene>
    <name evidence="2" type="ORF">AN477_11635</name>
</gene>
<dbReference type="Gene3D" id="3.40.630.30">
    <property type="match status" value="1"/>
</dbReference>
<keyword evidence="3" id="KW-1185">Reference proteome</keyword>
<dbReference type="SUPFAM" id="SSF55729">
    <property type="entry name" value="Acyl-CoA N-acyltransferases (Nat)"/>
    <property type="match status" value="1"/>
</dbReference>
<accession>A0A0P9CUU8</accession>
<dbReference type="STRING" id="471514.AN477_11635"/>
<dbReference type="Proteomes" id="UP000050482">
    <property type="component" value="Unassembled WGS sequence"/>
</dbReference>
<feature type="domain" description="N-acetyltransferase" evidence="1">
    <location>
        <begin position="133"/>
        <end position="270"/>
    </location>
</feature>
<evidence type="ECO:0000259" key="1">
    <source>
        <dbReference type="PROSITE" id="PS51186"/>
    </source>
</evidence>